<comment type="caution">
    <text evidence="5">The sequence shown here is derived from an EMBL/GenBank/DDBJ whole genome shotgun (WGS) entry which is preliminary data.</text>
</comment>
<evidence type="ECO:0000313" key="5">
    <source>
        <dbReference type="EMBL" id="GGH25130.1"/>
    </source>
</evidence>
<dbReference type="GO" id="GO:0016052">
    <property type="term" value="P:carbohydrate catabolic process"/>
    <property type="evidence" value="ECO:0007669"/>
    <property type="project" value="TreeGrafter"/>
</dbReference>
<dbReference type="Gene3D" id="3.20.20.80">
    <property type="entry name" value="Glycosidases"/>
    <property type="match status" value="1"/>
</dbReference>
<dbReference type="SUPFAM" id="SSF51445">
    <property type="entry name" value="(Trans)glycosidases"/>
    <property type="match status" value="1"/>
</dbReference>
<dbReference type="Proteomes" id="UP000603912">
    <property type="component" value="Unassembled WGS sequence"/>
</dbReference>
<keyword evidence="3" id="KW-0326">Glycosidase</keyword>
<keyword evidence="2" id="KW-0378">Hydrolase</keyword>
<dbReference type="GO" id="GO:0016998">
    <property type="term" value="P:cell wall macromolecule catabolic process"/>
    <property type="evidence" value="ECO:0007669"/>
    <property type="project" value="InterPro"/>
</dbReference>
<evidence type="ECO:0000313" key="6">
    <source>
        <dbReference type="Proteomes" id="UP000603912"/>
    </source>
</evidence>
<dbReference type="GO" id="GO:0003796">
    <property type="term" value="F:lysozyme activity"/>
    <property type="evidence" value="ECO:0007669"/>
    <property type="project" value="InterPro"/>
</dbReference>
<dbReference type="PANTHER" id="PTHR34135">
    <property type="entry name" value="LYSOZYME"/>
    <property type="match status" value="1"/>
</dbReference>
<protein>
    <recommendedName>
        <fullName evidence="7">Lysozyme</fullName>
    </recommendedName>
</protein>
<dbReference type="GO" id="GO:0009253">
    <property type="term" value="P:peptidoglycan catabolic process"/>
    <property type="evidence" value="ECO:0007669"/>
    <property type="project" value="InterPro"/>
</dbReference>
<reference evidence="5" key="2">
    <citation type="submission" date="2020-09" db="EMBL/GenBank/DDBJ databases">
        <authorList>
            <person name="Sun Q."/>
            <person name="Zhou Y."/>
        </authorList>
    </citation>
    <scope>NUCLEOTIDE SEQUENCE</scope>
    <source>
        <strain evidence="5">CGMCC 1.12214</strain>
    </source>
</reference>
<proteinExistence type="inferred from homology"/>
<dbReference type="SMART" id="SM00641">
    <property type="entry name" value="Glyco_25"/>
    <property type="match status" value="1"/>
</dbReference>
<evidence type="ECO:0000256" key="1">
    <source>
        <dbReference type="ARBA" id="ARBA00010646"/>
    </source>
</evidence>
<dbReference type="EMBL" id="BMES01000002">
    <property type="protein sequence ID" value="GGH25130.1"/>
    <property type="molecule type" value="Genomic_DNA"/>
</dbReference>
<evidence type="ECO:0000256" key="4">
    <source>
        <dbReference type="SAM" id="Phobius"/>
    </source>
</evidence>
<accession>A0A917I8R6</accession>
<keyword evidence="4" id="KW-0812">Transmembrane</keyword>
<dbReference type="InterPro" id="IPR018077">
    <property type="entry name" value="Glyco_hydro_fam25_subgr"/>
</dbReference>
<dbReference type="PROSITE" id="PS51904">
    <property type="entry name" value="GLYCOSYL_HYDROL_F25_2"/>
    <property type="match status" value="1"/>
</dbReference>
<reference evidence="5" key="1">
    <citation type="journal article" date="2014" name="Int. J. Syst. Evol. Microbiol.">
        <title>Complete genome sequence of Corynebacterium casei LMG S-19264T (=DSM 44701T), isolated from a smear-ripened cheese.</title>
        <authorList>
            <consortium name="US DOE Joint Genome Institute (JGI-PGF)"/>
            <person name="Walter F."/>
            <person name="Albersmeier A."/>
            <person name="Kalinowski J."/>
            <person name="Ruckert C."/>
        </authorList>
    </citation>
    <scope>NUCLEOTIDE SEQUENCE</scope>
    <source>
        <strain evidence="5">CGMCC 1.12214</strain>
    </source>
</reference>
<sequence length="318" mass="35159">MLGIAFPSTERRALMRILSRGPTTGVFGAVAVAFSLLLAGCTMAPDHYPRKGDVKPHPGVARAKTLPIHGIDVSRWQGEVDWNSVRDAGTKFAFIKATEGGDHLDPAFNRNWAGAKAAGVPVGAYHFVYWCRPAAEQAKWFVQHIPTDPDALPPVLDVEWNGHSQTCPKKVPRDVALEKIKIMLAELERHTGKRPIIYTDITFHEEVLRGELNEYPFWIRSVAAEPHERYSDRQYALWQWTTTGRVPGIRGDVDRNAFHGSEKQWMAFLDSTQRPGAAPARRIAPDMAPPSGAPPGLMPPAAVAEVEATASVRSYLPF</sequence>
<organism evidence="5 6">
    <name type="scientific">Alsobacter metallidurans</name>
    <dbReference type="NCBI Taxonomy" id="340221"/>
    <lineage>
        <taxon>Bacteria</taxon>
        <taxon>Pseudomonadati</taxon>
        <taxon>Pseudomonadota</taxon>
        <taxon>Alphaproteobacteria</taxon>
        <taxon>Hyphomicrobiales</taxon>
        <taxon>Alsobacteraceae</taxon>
        <taxon>Alsobacter</taxon>
    </lineage>
</organism>
<name>A0A917I8R6_9HYPH</name>
<dbReference type="Pfam" id="PF01183">
    <property type="entry name" value="Glyco_hydro_25"/>
    <property type="match status" value="1"/>
</dbReference>
<evidence type="ECO:0000256" key="2">
    <source>
        <dbReference type="ARBA" id="ARBA00022801"/>
    </source>
</evidence>
<comment type="similarity">
    <text evidence="1">Belongs to the glycosyl hydrolase 25 family.</text>
</comment>
<gene>
    <name evidence="5" type="ORF">GCM10007036_32040</name>
</gene>
<dbReference type="InterPro" id="IPR017853">
    <property type="entry name" value="GH"/>
</dbReference>
<keyword evidence="4" id="KW-0472">Membrane</keyword>
<evidence type="ECO:0008006" key="7">
    <source>
        <dbReference type="Google" id="ProtNLM"/>
    </source>
</evidence>
<feature type="transmembrane region" description="Helical" evidence="4">
    <location>
        <begin position="21"/>
        <end position="40"/>
    </location>
</feature>
<dbReference type="CDD" id="cd06413">
    <property type="entry name" value="GH25_muramidase_1"/>
    <property type="match status" value="1"/>
</dbReference>
<keyword evidence="4" id="KW-1133">Transmembrane helix</keyword>
<dbReference type="AlphaFoldDB" id="A0A917I8R6"/>
<dbReference type="InterPro" id="IPR002053">
    <property type="entry name" value="Glyco_hydro_25"/>
</dbReference>
<evidence type="ECO:0000256" key="3">
    <source>
        <dbReference type="ARBA" id="ARBA00023295"/>
    </source>
</evidence>
<keyword evidence="6" id="KW-1185">Reference proteome</keyword>
<dbReference type="PANTHER" id="PTHR34135:SF2">
    <property type="entry name" value="LYSOZYME"/>
    <property type="match status" value="1"/>
</dbReference>